<evidence type="ECO:0000259" key="1">
    <source>
        <dbReference type="Pfam" id="PF20729"/>
    </source>
</evidence>
<sequence length="302" mass="28795">MVVPVTLAPSTVAALDGALIATVQITVGGGAPVTVRLDTGSSGLLLASGAAGPGTTDTGRAVSTEFGGSTASGTLGQAVVELGGVSTAAPIGVTLVDTSAGAPGTFAGTDGMLGVGTGNSSTTAAGDVYAPTLQLPGTAAQGVTLDLTGSGGGTMTLGPVTAPAGATVLPMSRMTGTPATYPNGAVGYDRLVSLCWTVGTAPNACAPTDLDLGNPVFGLNATTFASLGALDTFLPAGQAVSISAPGAAAPLWSTTSAAPASPEALLLTGLGDATYNTGIGLFQRAVVGIDYAAGRFVVQPAG</sequence>
<dbReference type="Proteomes" id="UP000663801">
    <property type="component" value="Unassembled WGS sequence"/>
</dbReference>
<comment type="caution">
    <text evidence="2">The sequence shown here is derived from an EMBL/GenBank/DDBJ whole genome shotgun (WGS) entry which is preliminary data.</text>
</comment>
<protein>
    <recommendedName>
        <fullName evidence="1">PE cleavage protein A C-terminal domain-containing protein</fullName>
    </recommendedName>
</protein>
<accession>A0A939BZF2</accession>
<dbReference type="GO" id="GO:0004190">
    <property type="term" value="F:aspartic-type endopeptidase activity"/>
    <property type="evidence" value="ECO:0007669"/>
    <property type="project" value="InterPro"/>
</dbReference>
<dbReference type="InterPro" id="IPR021109">
    <property type="entry name" value="Peptidase_aspartic_dom_sf"/>
</dbReference>
<proteinExistence type="predicted"/>
<gene>
    <name evidence="2" type="ORF">JL107_04300</name>
</gene>
<dbReference type="AlphaFoldDB" id="A0A939BZF2"/>
<dbReference type="Gene3D" id="2.40.70.10">
    <property type="entry name" value="Acid Proteases"/>
    <property type="match status" value="1"/>
</dbReference>
<name>A0A939BZF2_9ACTN</name>
<reference evidence="2" key="1">
    <citation type="submission" date="2021-01" db="EMBL/GenBank/DDBJ databases">
        <title>KCTC 19127 draft genome.</title>
        <authorList>
            <person name="An D."/>
        </authorList>
    </citation>
    <scope>NUCLEOTIDE SEQUENCE</scope>
    <source>
        <strain evidence="2">KCTC 19127</strain>
    </source>
</reference>
<dbReference type="InterPro" id="IPR048054">
    <property type="entry name" value="PecA_C"/>
</dbReference>
<dbReference type="EMBL" id="JAERWL010000005">
    <property type="protein sequence ID" value="MBM9475663.1"/>
    <property type="molecule type" value="Genomic_DNA"/>
</dbReference>
<evidence type="ECO:0000313" key="2">
    <source>
        <dbReference type="EMBL" id="MBM9475663.1"/>
    </source>
</evidence>
<organism evidence="2 3">
    <name type="scientific">Nakamurella flavida</name>
    <dbReference type="NCBI Taxonomy" id="363630"/>
    <lineage>
        <taxon>Bacteria</taxon>
        <taxon>Bacillati</taxon>
        <taxon>Actinomycetota</taxon>
        <taxon>Actinomycetes</taxon>
        <taxon>Nakamurellales</taxon>
        <taxon>Nakamurellaceae</taxon>
        <taxon>Nakamurella</taxon>
    </lineage>
</organism>
<dbReference type="RefSeq" id="WP_205255766.1">
    <property type="nucleotide sequence ID" value="NZ_BAAAPV010000002.1"/>
</dbReference>
<keyword evidence="3" id="KW-1185">Reference proteome</keyword>
<feature type="domain" description="PE cleavage protein A C-terminal" evidence="1">
    <location>
        <begin position="21"/>
        <end position="292"/>
    </location>
</feature>
<dbReference type="Pfam" id="PF20729">
    <property type="entry name" value="PE-PGRS_C"/>
    <property type="match status" value="1"/>
</dbReference>
<dbReference type="SUPFAM" id="SSF50630">
    <property type="entry name" value="Acid proteases"/>
    <property type="match status" value="1"/>
</dbReference>
<evidence type="ECO:0000313" key="3">
    <source>
        <dbReference type="Proteomes" id="UP000663801"/>
    </source>
</evidence>